<keyword evidence="1 6" id="KW-0963">Cytoplasm</keyword>
<dbReference type="NCBIfam" id="TIGR03156">
    <property type="entry name" value="GTP_HflX"/>
    <property type="match status" value="1"/>
</dbReference>
<dbReference type="InterPro" id="IPR032305">
    <property type="entry name" value="GTP-bd_M"/>
</dbReference>
<dbReference type="PIRSF" id="PIRSF006809">
    <property type="entry name" value="GTP-binding_hflX_prd"/>
    <property type="match status" value="1"/>
</dbReference>
<dbReference type="GO" id="GO:0043022">
    <property type="term" value="F:ribosome binding"/>
    <property type="evidence" value="ECO:0007669"/>
    <property type="project" value="TreeGrafter"/>
</dbReference>
<dbReference type="GO" id="GO:0005737">
    <property type="term" value="C:cytoplasm"/>
    <property type="evidence" value="ECO:0007669"/>
    <property type="project" value="UniProtKB-SubCell"/>
</dbReference>
<dbReference type="InterPro" id="IPR042108">
    <property type="entry name" value="GTPase_HflX_N_sf"/>
</dbReference>
<dbReference type="Gene3D" id="3.40.50.300">
    <property type="entry name" value="P-loop containing nucleotide triphosphate hydrolases"/>
    <property type="match status" value="1"/>
</dbReference>
<dbReference type="Pfam" id="PF13167">
    <property type="entry name" value="GTP-bdg_N"/>
    <property type="match status" value="1"/>
</dbReference>
<comment type="function">
    <text evidence="6">GTPase that associates with the 50S ribosomal subunit and may have a role during protein synthesis or ribosome biogenesis.</text>
</comment>
<reference evidence="11 13" key="1">
    <citation type="submission" date="2007-08" db="EMBL/GenBank/DDBJ databases">
        <title>Draft genome sequence of Clostridium leptum (DSM 753).</title>
        <authorList>
            <person name="Sudarsanam P."/>
            <person name="Ley R."/>
            <person name="Guruge J."/>
            <person name="Turnbaugh P.J."/>
            <person name="Mahowald M."/>
            <person name="Liep D."/>
            <person name="Gordon J."/>
        </authorList>
    </citation>
    <scope>NUCLEOTIDE SEQUENCE [LARGE SCALE GENOMIC DNA]</scope>
    <source>
        <strain evidence="11 13">DSM 753</strain>
    </source>
</reference>
<feature type="binding site" evidence="7">
    <location>
        <begin position="253"/>
        <end position="256"/>
    </location>
    <ligand>
        <name>GTP</name>
        <dbReference type="ChEBI" id="CHEBI:37565"/>
    </ligand>
</feature>
<feature type="binding site" evidence="7">
    <location>
        <begin position="231"/>
        <end position="235"/>
    </location>
    <ligand>
        <name>GTP</name>
        <dbReference type="ChEBI" id="CHEBI:37565"/>
    </ligand>
</feature>
<feature type="binding site" evidence="8">
    <location>
        <position position="233"/>
    </location>
    <ligand>
        <name>Mg(2+)</name>
        <dbReference type="ChEBI" id="CHEBI:18420"/>
    </ligand>
</feature>
<evidence type="ECO:0000256" key="1">
    <source>
        <dbReference type="ARBA" id="ARBA00022490"/>
    </source>
</evidence>
<dbReference type="AlphaFoldDB" id="A7VSB8"/>
<dbReference type="Gene3D" id="6.10.250.2860">
    <property type="match status" value="1"/>
</dbReference>
<sequence length="419" mass="46493">MEFYENEVRPERAFLVSVDTGEFDAEASMSELYELTESAGAQPVGAMIQKREKPDGATCIGSGRLEELKEVCQSQEIDLIIFDCELSPTQIRNLEFETEVRIIDRTMLILDIFASRARSREGKLQVELAQLKYLLPRLTGKGAAMSRLGGGIGTRGPGESKLETDRRHIRRRLESLREQLAQVEQHRNQLRRRREKEGIITAAIVGYTNAGKSTLMNTLTDAGVLAEDKLFATLDPTSRALKLPNGVSVMLIDTVGLVRRLPHHLVEAFHSTLEEAALADMILNVCDASSPEAQVHLEVTRKLLADLGCTGRPVIPVMNKCDLVPSLLDIPMIGNAVRISAKTGEGIGDLLAAVEENLPVSLRRVCLLLPFDQAGLVAQIRKDHVLYQEEYRPDGIFVSALLDPVLYGRVREYEILENT</sequence>
<keyword evidence="2 8" id="KW-0479">Metal-binding</keyword>
<name>A7VSB8_9FIRM</name>
<feature type="binding site" evidence="7">
    <location>
        <begin position="319"/>
        <end position="322"/>
    </location>
    <ligand>
        <name>GTP</name>
        <dbReference type="ChEBI" id="CHEBI:37565"/>
    </ligand>
</feature>
<comment type="similarity">
    <text evidence="6">Belongs to the TRAFAC class OBG-HflX-like GTPase superfamily. HflX GTPase family.</text>
</comment>
<dbReference type="OrthoDB" id="9812272at2"/>
<evidence type="ECO:0000313" key="11">
    <source>
        <dbReference type="EMBL" id="EDO61948.1"/>
    </source>
</evidence>
<comment type="subunit">
    <text evidence="6">Monomer. Associates with the 50S ribosomal subunit.</text>
</comment>
<dbReference type="Proteomes" id="UP000003490">
    <property type="component" value="Unassembled WGS sequence"/>
</dbReference>
<reference evidence="11 13" key="2">
    <citation type="submission" date="2007-08" db="EMBL/GenBank/DDBJ databases">
        <authorList>
            <person name="Fulton L."/>
            <person name="Clifton S."/>
            <person name="Fulton B."/>
            <person name="Xu J."/>
            <person name="Minx P."/>
            <person name="Pepin K.H."/>
            <person name="Johnson M."/>
            <person name="Thiruvilangam P."/>
            <person name="Bhonagiri V."/>
            <person name="Nash W.E."/>
            <person name="Wang C."/>
            <person name="Mardis E.R."/>
            <person name="Wilson R.K."/>
        </authorList>
    </citation>
    <scope>NUCLEOTIDE SEQUENCE [LARGE SCALE GENOMIC DNA]</scope>
    <source>
        <strain evidence="11 13">DSM 753</strain>
    </source>
</reference>
<dbReference type="HAMAP" id="MF_00900">
    <property type="entry name" value="GTPase_HflX"/>
    <property type="match status" value="1"/>
</dbReference>
<evidence type="ECO:0000256" key="3">
    <source>
        <dbReference type="ARBA" id="ARBA00022741"/>
    </source>
</evidence>
<keyword evidence="3 6" id="KW-0547">Nucleotide-binding</keyword>
<dbReference type="Gene3D" id="3.40.50.11060">
    <property type="entry name" value="GTPase HflX, N-terminal domain"/>
    <property type="match status" value="1"/>
</dbReference>
<evidence type="ECO:0000259" key="10">
    <source>
        <dbReference type="PROSITE" id="PS51705"/>
    </source>
</evidence>
<dbReference type="Pfam" id="PF01926">
    <property type="entry name" value="MMR_HSR1"/>
    <property type="match status" value="1"/>
</dbReference>
<dbReference type="InterPro" id="IPR025121">
    <property type="entry name" value="GTPase_HflX_N"/>
</dbReference>
<comment type="cofactor">
    <cofactor evidence="8">
        <name>Mg(2+)</name>
        <dbReference type="ChEBI" id="CHEBI:18420"/>
    </cofactor>
</comment>
<dbReference type="EMBL" id="ABCB02000017">
    <property type="protein sequence ID" value="EDO61948.1"/>
    <property type="molecule type" value="Genomic_DNA"/>
</dbReference>
<evidence type="ECO:0000313" key="13">
    <source>
        <dbReference type="Proteomes" id="UP000003490"/>
    </source>
</evidence>
<dbReference type="CDD" id="cd01878">
    <property type="entry name" value="HflX"/>
    <property type="match status" value="1"/>
</dbReference>
<feature type="binding site" evidence="7">
    <location>
        <begin position="206"/>
        <end position="213"/>
    </location>
    <ligand>
        <name>GTP</name>
        <dbReference type="ChEBI" id="CHEBI:37565"/>
    </ligand>
</feature>
<dbReference type="SUPFAM" id="SSF52540">
    <property type="entry name" value="P-loop containing nucleoside triphosphate hydrolases"/>
    <property type="match status" value="1"/>
</dbReference>
<evidence type="ECO:0000313" key="12">
    <source>
        <dbReference type="EMBL" id="PEQ24835.1"/>
    </source>
</evidence>
<comment type="subcellular location">
    <subcellularLocation>
        <location evidence="6">Cytoplasm</location>
    </subcellularLocation>
    <text evidence="6">May associate with membranes.</text>
</comment>
<evidence type="ECO:0000256" key="8">
    <source>
        <dbReference type="PIRSR" id="PIRSR006809-2"/>
    </source>
</evidence>
<dbReference type="PANTHER" id="PTHR10229">
    <property type="entry name" value="GTP-BINDING PROTEIN HFLX"/>
    <property type="match status" value="1"/>
</dbReference>
<dbReference type="HOGENOM" id="CLU_019597_1_0_9"/>
<dbReference type="PROSITE" id="PS51705">
    <property type="entry name" value="G_HFLX"/>
    <property type="match status" value="1"/>
</dbReference>
<dbReference type="GO" id="GO:0003924">
    <property type="term" value="F:GTPase activity"/>
    <property type="evidence" value="ECO:0007669"/>
    <property type="project" value="UniProtKB-UniRule"/>
</dbReference>
<dbReference type="InterPro" id="IPR030394">
    <property type="entry name" value="G_HFLX_dom"/>
</dbReference>
<dbReference type="FunFam" id="3.40.50.11060:FF:000001">
    <property type="entry name" value="GTPase HflX"/>
    <property type="match status" value="1"/>
</dbReference>
<keyword evidence="9" id="KW-0175">Coiled coil</keyword>
<dbReference type="PANTHER" id="PTHR10229:SF0">
    <property type="entry name" value="GTP-BINDING PROTEIN 6-RELATED"/>
    <property type="match status" value="1"/>
</dbReference>
<feature type="coiled-coil region" evidence="9">
    <location>
        <begin position="159"/>
        <end position="196"/>
    </location>
</feature>
<dbReference type="Proteomes" id="UP000220611">
    <property type="component" value="Unassembled WGS sequence"/>
</dbReference>
<dbReference type="Pfam" id="PF16360">
    <property type="entry name" value="GTP-bdg_M"/>
    <property type="match status" value="1"/>
</dbReference>
<dbReference type="eggNOG" id="COG2262">
    <property type="taxonomic scope" value="Bacteria"/>
</dbReference>
<feature type="binding site" evidence="8">
    <location>
        <position position="213"/>
    </location>
    <ligand>
        <name>Mg(2+)</name>
        <dbReference type="ChEBI" id="CHEBI:18420"/>
    </ligand>
</feature>
<comment type="caution">
    <text evidence="11">The sequence shown here is derived from an EMBL/GenBank/DDBJ whole genome shotgun (WGS) entry which is preliminary data.</text>
</comment>
<dbReference type="InterPro" id="IPR016496">
    <property type="entry name" value="GTPase_HflX"/>
</dbReference>
<protein>
    <recommendedName>
        <fullName evidence="6">GTPase HflX</fullName>
    </recommendedName>
    <alternativeName>
        <fullName evidence="6">GTP-binding protein HflX</fullName>
    </alternativeName>
</protein>
<reference evidence="12 14" key="3">
    <citation type="submission" date="2017-07" db="EMBL/GenBank/DDBJ databases">
        <title>Prevalence of linear plasmids in Cutibacterium (Propionibacterium) acnes isolates obtained from prostatic tissue.</title>
        <authorList>
            <person name="Davidsson S."/>
            <person name="Carlsson J."/>
            <person name="Molling P."/>
            <person name="Andren O."/>
            <person name="Andersson S.-O."/>
            <person name="Brzuszkiewicz E."/>
            <person name="Poehlein A."/>
            <person name="Al-Zeer M."/>
            <person name="Brinkmann V."/>
            <person name="Scavenius C."/>
            <person name="Nazipi S."/>
            <person name="Soderquist B."/>
            <person name="Bruggemann H."/>
        </authorList>
    </citation>
    <scope>NUCLEOTIDE SEQUENCE [LARGE SCALE GENOMIC DNA]</scope>
    <source>
        <strain evidence="12 14">DSM 753</strain>
    </source>
</reference>
<feature type="domain" description="Hflx-type G" evidence="10">
    <location>
        <begin position="200"/>
        <end position="362"/>
    </location>
</feature>
<keyword evidence="5 6" id="KW-0342">GTP-binding</keyword>
<keyword evidence="14" id="KW-1185">Reference proteome</keyword>
<gene>
    <name evidence="6 11" type="primary">hflX</name>
    <name evidence="12" type="ORF">CH238_05145</name>
    <name evidence="11" type="ORF">CLOLEP_01459</name>
</gene>
<feature type="binding site" evidence="7">
    <location>
        <begin position="340"/>
        <end position="342"/>
    </location>
    <ligand>
        <name>GTP</name>
        <dbReference type="ChEBI" id="CHEBI:37565"/>
    </ligand>
</feature>
<evidence type="ECO:0000313" key="14">
    <source>
        <dbReference type="Proteomes" id="UP000220611"/>
    </source>
</evidence>
<dbReference type="GO" id="GO:0046872">
    <property type="term" value="F:metal ion binding"/>
    <property type="evidence" value="ECO:0007669"/>
    <property type="project" value="UniProtKB-KW"/>
</dbReference>
<proteinExistence type="inferred from homology"/>
<evidence type="ECO:0000256" key="9">
    <source>
        <dbReference type="SAM" id="Coils"/>
    </source>
</evidence>
<evidence type="ECO:0000256" key="2">
    <source>
        <dbReference type="ARBA" id="ARBA00022723"/>
    </source>
</evidence>
<keyword evidence="4 8" id="KW-0460">Magnesium</keyword>
<dbReference type="InterPro" id="IPR006073">
    <property type="entry name" value="GTP-bd"/>
</dbReference>
<organism evidence="11 13">
    <name type="scientific">[Clostridium] leptum DSM 753</name>
    <dbReference type="NCBI Taxonomy" id="428125"/>
    <lineage>
        <taxon>Bacteria</taxon>
        <taxon>Bacillati</taxon>
        <taxon>Bacillota</taxon>
        <taxon>Clostridia</taxon>
        <taxon>Eubacteriales</taxon>
        <taxon>Oscillospiraceae</taxon>
        <taxon>Oscillospiraceae incertae sedis</taxon>
    </lineage>
</organism>
<evidence type="ECO:0000256" key="5">
    <source>
        <dbReference type="ARBA" id="ARBA00023134"/>
    </source>
</evidence>
<dbReference type="EMBL" id="NOXF01000003">
    <property type="protein sequence ID" value="PEQ24835.1"/>
    <property type="molecule type" value="Genomic_DNA"/>
</dbReference>
<evidence type="ECO:0000256" key="4">
    <source>
        <dbReference type="ARBA" id="ARBA00022842"/>
    </source>
</evidence>
<dbReference type="InterPro" id="IPR027417">
    <property type="entry name" value="P-loop_NTPase"/>
</dbReference>
<accession>A7VSB8</accession>
<evidence type="ECO:0000256" key="6">
    <source>
        <dbReference type="HAMAP-Rule" id="MF_00900"/>
    </source>
</evidence>
<evidence type="ECO:0000256" key="7">
    <source>
        <dbReference type="PIRSR" id="PIRSR006809-1"/>
    </source>
</evidence>
<dbReference type="GO" id="GO:0005525">
    <property type="term" value="F:GTP binding"/>
    <property type="evidence" value="ECO:0007669"/>
    <property type="project" value="UniProtKB-UniRule"/>
</dbReference>